<organism evidence="2 3">
    <name type="scientific">Pelobates cultripes</name>
    <name type="common">Western spadefoot toad</name>
    <dbReference type="NCBI Taxonomy" id="61616"/>
    <lineage>
        <taxon>Eukaryota</taxon>
        <taxon>Metazoa</taxon>
        <taxon>Chordata</taxon>
        <taxon>Craniata</taxon>
        <taxon>Vertebrata</taxon>
        <taxon>Euteleostomi</taxon>
        <taxon>Amphibia</taxon>
        <taxon>Batrachia</taxon>
        <taxon>Anura</taxon>
        <taxon>Pelobatoidea</taxon>
        <taxon>Pelobatidae</taxon>
        <taxon>Pelobates</taxon>
    </lineage>
</organism>
<dbReference type="Proteomes" id="UP001295444">
    <property type="component" value="Chromosome 01"/>
</dbReference>
<dbReference type="EMBL" id="OW240912">
    <property type="protein sequence ID" value="CAH2220728.1"/>
    <property type="molecule type" value="Genomic_DNA"/>
</dbReference>
<feature type="transmembrane region" description="Helical" evidence="1">
    <location>
        <begin position="54"/>
        <end position="74"/>
    </location>
</feature>
<gene>
    <name evidence="2" type="ORF">PECUL_23A020180</name>
</gene>
<keyword evidence="3" id="KW-1185">Reference proteome</keyword>
<keyword evidence="1" id="KW-1133">Transmembrane helix</keyword>
<keyword evidence="1" id="KW-0472">Membrane</keyword>
<evidence type="ECO:0000313" key="3">
    <source>
        <dbReference type="Proteomes" id="UP001295444"/>
    </source>
</evidence>
<proteinExistence type="predicted"/>
<evidence type="ECO:0000313" key="2">
    <source>
        <dbReference type="EMBL" id="CAH2220728.1"/>
    </source>
</evidence>
<sequence>HSLLCLKGAVYASLNCCHFYQCPAQCVEDSPTCGCGLLREIAYKRKKKLNGVNIPNAAILAAYLVFVSLCVSVRTDWWEAARYDGTGSAMPVEDPEV</sequence>
<protein>
    <submittedName>
        <fullName evidence="2">Uncharacterized protein</fullName>
    </submittedName>
</protein>
<feature type="non-terminal residue" evidence="2">
    <location>
        <position position="1"/>
    </location>
</feature>
<accession>A0AAD1R0N1</accession>
<name>A0AAD1R0N1_PELCU</name>
<keyword evidence="1" id="KW-0812">Transmembrane</keyword>
<reference evidence="2" key="1">
    <citation type="submission" date="2022-03" db="EMBL/GenBank/DDBJ databases">
        <authorList>
            <person name="Alioto T."/>
            <person name="Alioto T."/>
            <person name="Gomez Garrido J."/>
        </authorList>
    </citation>
    <scope>NUCLEOTIDE SEQUENCE</scope>
</reference>
<evidence type="ECO:0000256" key="1">
    <source>
        <dbReference type="SAM" id="Phobius"/>
    </source>
</evidence>
<dbReference type="AlphaFoldDB" id="A0AAD1R0N1"/>